<keyword evidence="10 14" id="KW-0472">Membrane</keyword>
<dbReference type="CDD" id="cd23285">
    <property type="entry name" value="beta-trefoil_MIR_PMT4-like"/>
    <property type="match status" value="1"/>
</dbReference>
<sequence length="774" mass="88163">MSQQGSVRKRKDASVVGKSKEPAATGIAAPRDPDLDALIKANLEVKSPDVEWDYRIAITVITLLAFVTRFWGISHPNEVVFDEVHFGKFASYYLERTYFFDVHPPFGKLLFALMGWFVGYDGHFHFENIGDSYIDNKVPYVAFRAMPALMGALTVPVVFDIMWESGYTLPACILSAFLVLFDNAHIGQTRLILLDATLVFAMACSLLCYIKFYKLRHDPFGRKWWKWLLLTGFSLSCVISTKYVGVFSFVTIGSAVAIDLWDLLNVKRRQGALSLPEFGKHFAARAVGLIIIPFFFYLFWFQVHFAILSRSGPGDDFMSPEFQETLSDNVMTANAVTINYFDSIQIKHKETHGYLHSHPDRYPLRYDDGRVSSQGQQVTGYPYADANNHWQILPLQAGDEVPGRHVKNNEIVRLRHIVTNTILLSHDVASPYYPTNQEFTTVSVEDALTDRFNDTLFEIRIENGKPGQELKSLSGQFKLIHNPSKVAMWTHTTPLPDWAYKQQEINGNKNLGQSSNIWFVDEIPSIPKDSPRLEKQERKVKSLPFLQKWFELQRAMFYHNNALTSSHPYASEPFMWPFLLRGVSFWTQNDTKQQIYFLGNPIGWWLASSLLAVYAGILAADQLSLRRGVDALDERSRARLYNSTGFFFLAWATHYLPFYLMGRQLFLHHYLPAHLASALVTGALLEFIFNVEPILDEATIKAQKKLTGTKKHLPARQKIVGQSLLASWAALGVITAIIIGGWYFFLPLTYGYPGLTVPQVNARKWLGYDLHFAK</sequence>
<dbReference type="FunFam" id="2.80.10.50:FF:000044">
    <property type="entry name" value="Dolichyl-phosphate-mannose-protein mannosyltransferase 4"/>
    <property type="match status" value="1"/>
</dbReference>
<comment type="catalytic activity">
    <reaction evidence="12 14">
        <text>a di-trans,poly-cis-dolichyl beta-D-mannosyl phosphate + L-threonyl-[protein] = 3-O-(alpha-D-mannosyl)-L-threonyl-[protein] + a di-trans,poly-cis-dolichyl phosphate + H(+)</text>
        <dbReference type="Rhea" id="RHEA:53396"/>
        <dbReference type="Rhea" id="RHEA-COMP:11060"/>
        <dbReference type="Rhea" id="RHEA-COMP:13547"/>
        <dbReference type="Rhea" id="RHEA-COMP:19498"/>
        <dbReference type="Rhea" id="RHEA-COMP:19501"/>
        <dbReference type="ChEBI" id="CHEBI:15378"/>
        <dbReference type="ChEBI" id="CHEBI:30013"/>
        <dbReference type="ChEBI" id="CHEBI:57683"/>
        <dbReference type="ChEBI" id="CHEBI:58211"/>
        <dbReference type="ChEBI" id="CHEBI:137323"/>
        <dbReference type="EC" id="2.4.1.109"/>
    </reaction>
</comment>
<dbReference type="SUPFAM" id="SSF82109">
    <property type="entry name" value="MIR domain"/>
    <property type="match status" value="1"/>
</dbReference>
<feature type="transmembrane region" description="Helical" evidence="14">
    <location>
        <begin position="282"/>
        <end position="301"/>
    </location>
</feature>
<dbReference type="EC" id="2.4.1.109" evidence="14"/>
<evidence type="ECO:0000256" key="12">
    <source>
        <dbReference type="ARBA" id="ARBA00045085"/>
    </source>
</evidence>
<evidence type="ECO:0000256" key="10">
    <source>
        <dbReference type="ARBA" id="ARBA00023136"/>
    </source>
</evidence>
<comment type="pathway">
    <text evidence="2 14">Protein modification; protein glycosylation.</text>
</comment>
<evidence type="ECO:0000256" key="6">
    <source>
        <dbReference type="ARBA" id="ARBA00022692"/>
    </source>
</evidence>
<feature type="region of interest" description="Disordered" evidence="15">
    <location>
        <begin position="1"/>
        <end position="29"/>
    </location>
</feature>
<feature type="transmembrane region" description="Helical" evidence="14">
    <location>
        <begin position="640"/>
        <end position="661"/>
    </location>
</feature>
<keyword evidence="9 14" id="KW-1133">Transmembrane helix</keyword>
<name>A0A2J6RSW4_HYAVF</name>
<dbReference type="Pfam" id="PF02366">
    <property type="entry name" value="PMT"/>
    <property type="match status" value="1"/>
</dbReference>
<dbReference type="InterPro" id="IPR003342">
    <property type="entry name" value="ArnT-like_N"/>
</dbReference>
<keyword evidence="18" id="KW-1185">Reference proteome</keyword>
<dbReference type="OrthoDB" id="292747at2759"/>
<evidence type="ECO:0000313" key="18">
    <source>
        <dbReference type="Proteomes" id="UP000235786"/>
    </source>
</evidence>
<evidence type="ECO:0000256" key="15">
    <source>
        <dbReference type="SAM" id="MobiDB-lite"/>
    </source>
</evidence>
<dbReference type="PANTHER" id="PTHR10050:SF51">
    <property type="entry name" value="PROTEIN O-MANNOSYL-TRANSFERASE 1"/>
    <property type="match status" value="1"/>
</dbReference>
<feature type="transmembrane region" description="Helical" evidence="14">
    <location>
        <begin position="102"/>
        <end position="120"/>
    </location>
</feature>
<dbReference type="AlphaFoldDB" id="A0A2J6RSW4"/>
<organism evidence="17 18">
    <name type="scientific">Hyaloscypha variabilis (strain UAMH 11265 / GT02V1 / F)</name>
    <name type="common">Meliniomyces variabilis</name>
    <dbReference type="NCBI Taxonomy" id="1149755"/>
    <lineage>
        <taxon>Eukaryota</taxon>
        <taxon>Fungi</taxon>
        <taxon>Dikarya</taxon>
        <taxon>Ascomycota</taxon>
        <taxon>Pezizomycotina</taxon>
        <taxon>Leotiomycetes</taxon>
        <taxon>Helotiales</taxon>
        <taxon>Hyaloscyphaceae</taxon>
        <taxon>Hyaloscypha</taxon>
        <taxon>Hyaloscypha variabilis</taxon>
    </lineage>
</organism>
<dbReference type="UniPathway" id="UPA00378"/>
<keyword evidence="6 14" id="KW-0812">Transmembrane</keyword>
<comment type="catalytic activity">
    <reaction evidence="13 14">
        <text>a di-trans,poly-cis-dolichyl beta-D-mannosyl phosphate + L-seryl-[protein] = 3-O-(alpha-D-mannosyl)-L-seryl-[protein] + a di-trans,poly-cis-dolichyl phosphate + H(+)</text>
        <dbReference type="Rhea" id="RHEA:17377"/>
        <dbReference type="Rhea" id="RHEA-COMP:9863"/>
        <dbReference type="Rhea" id="RHEA-COMP:13546"/>
        <dbReference type="Rhea" id="RHEA-COMP:19498"/>
        <dbReference type="Rhea" id="RHEA-COMP:19501"/>
        <dbReference type="ChEBI" id="CHEBI:15378"/>
        <dbReference type="ChEBI" id="CHEBI:29999"/>
        <dbReference type="ChEBI" id="CHEBI:57683"/>
        <dbReference type="ChEBI" id="CHEBI:58211"/>
        <dbReference type="ChEBI" id="CHEBI:137321"/>
        <dbReference type="EC" id="2.4.1.109"/>
    </reaction>
</comment>
<dbReference type="SMART" id="SM00472">
    <property type="entry name" value="MIR"/>
    <property type="match status" value="3"/>
</dbReference>
<keyword evidence="8 14" id="KW-0256">Endoplasmic reticulum</keyword>
<evidence type="ECO:0000256" key="9">
    <source>
        <dbReference type="ARBA" id="ARBA00022989"/>
    </source>
</evidence>
<dbReference type="PANTHER" id="PTHR10050">
    <property type="entry name" value="DOLICHYL-PHOSPHATE-MANNOSE--PROTEIN MANNOSYLTRANSFERASE"/>
    <property type="match status" value="1"/>
</dbReference>
<proteinExistence type="inferred from homology"/>
<dbReference type="Gene3D" id="2.80.10.50">
    <property type="match status" value="1"/>
</dbReference>
<feature type="domain" description="MIR" evidence="16">
    <location>
        <begin position="403"/>
        <end position="462"/>
    </location>
</feature>
<comment type="subcellular location">
    <subcellularLocation>
        <location evidence="1 14">Endoplasmic reticulum membrane</location>
        <topology evidence="1 14">Multi-pass membrane protein</topology>
    </subcellularLocation>
</comment>
<dbReference type="InterPro" id="IPR016093">
    <property type="entry name" value="MIR_motif"/>
</dbReference>
<accession>A0A2J6RSW4</accession>
<dbReference type="Pfam" id="PF02815">
    <property type="entry name" value="MIR"/>
    <property type="match status" value="1"/>
</dbReference>
<evidence type="ECO:0000256" key="11">
    <source>
        <dbReference type="ARBA" id="ARBA00023180"/>
    </source>
</evidence>
<evidence type="ECO:0000256" key="5">
    <source>
        <dbReference type="ARBA" id="ARBA00022679"/>
    </source>
</evidence>
<keyword evidence="5 14" id="KW-0808">Transferase</keyword>
<dbReference type="InterPro" id="IPR027005">
    <property type="entry name" value="PMT-like"/>
</dbReference>
<evidence type="ECO:0000259" key="16">
    <source>
        <dbReference type="PROSITE" id="PS50919"/>
    </source>
</evidence>
<feature type="domain" description="MIR" evidence="16">
    <location>
        <begin position="335"/>
        <end position="395"/>
    </location>
</feature>
<dbReference type="GO" id="GO:0005789">
    <property type="term" value="C:endoplasmic reticulum membrane"/>
    <property type="evidence" value="ECO:0007669"/>
    <property type="project" value="UniProtKB-SubCell"/>
</dbReference>
<feature type="domain" description="MIR" evidence="16">
    <location>
        <begin position="467"/>
        <end position="523"/>
    </location>
</feature>
<feature type="transmembrane region" description="Helical" evidence="14">
    <location>
        <begin position="673"/>
        <end position="695"/>
    </location>
</feature>
<gene>
    <name evidence="17" type="ORF">L207DRAFT_511434</name>
</gene>
<evidence type="ECO:0000256" key="4">
    <source>
        <dbReference type="ARBA" id="ARBA00022676"/>
    </source>
</evidence>
<dbReference type="EMBL" id="KZ613944">
    <property type="protein sequence ID" value="PMD41600.1"/>
    <property type="molecule type" value="Genomic_DNA"/>
</dbReference>
<feature type="transmembrane region" description="Helical" evidence="14">
    <location>
        <begin position="602"/>
        <end position="620"/>
    </location>
</feature>
<reference evidence="17 18" key="1">
    <citation type="submission" date="2016-04" db="EMBL/GenBank/DDBJ databases">
        <title>A degradative enzymes factory behind the ericoid mycorrhizal symbiosis.</title>
        <authorList>
            <consortium name="DOE Joint Genome Institute"/>
            <person name="Martino E."/>
            <person name="Morin E."/>
            <person name="Grelet G."/>
            <person name="Kuo A."/>
            <person name="Kohler A."/>
            <person name="Daghino S."/>
            <person name="Barry K."/>
            <person name="Choi C."/>
            <person name="Cichocki N."/>
            <person name="Clum A."/>
            <person name="Copeland A."/>
            <person name="Hainaut M."/>
            <person name="Haridas S."/>
            <person name="Labutti K."/>
            <person name="Lindquist E."/>
            <person name="Lipzen A."/>
            <person name="Khouja H.-R."/>
            <person name="Murat C."/>
            <person name="Ohm R."/>
            <person name="Olson A."/>
            <person name="Spatafora J."/>
            <person name="Veneault-Fourrey C."/>
            <person name="Henrissat B."/>
            <person name="Grigoriev I."/>
            <person name="Martin F."/>
            <person name="Perotto S."/>
        </authorList>
    </citation>
    <scope>NUCLEOTIDE SEQUENCE [LARGE SCALE GENOMIC DNA]</scope>
    <source>
        <strain evidence="17 18">F</strain>
    </source>
</reference>
<evidence type="ECO:0000313" key="17">
    <source>
        <dbReference type="EMBL" id="PMD41600.1"/>
    </source>
</evidence>
<evidence type="ECO:0000256" key="14">
    <source>
        <dbReference type="RuleBase" id="RU367007"/>
    </source>
</evidence>
<dbReference type="GO" id="GO:0004169">
    <property type="term" value="F:dolichyl-phosphate-mannose-protein mannosyltransferase activity"/>
    <property type="evidence" value="ECO:0007669"/>
    <property type="project" value="UniProtKB-UniRule"/>
</dbReference>
<dbReference type="Proteomes" id="UP000235786">
    <property type="component" value="Unassembled WGS sequence"/>
</dbReference>
<dbReference type="PROSITE" id="PS50919">
    <property type="entry name" value="MIR"/>
    <property type="match status" value="3"/>
</dbReference>
<protein>
    <recommendedName>
        <fullName evidence="14">Dolichyl-phosphate-mannose--protein mannosyltransferase</fullName>
        <ecNumber evidence="14">2.4.1.109</ecNumber>
    </recommendedName>
</protein>
<dbReference type="Pfam" id="PF16192">
    <property type="entry name" value="PMT_4TMC"/>
    <property type="match status" value="1"/>
</dbReference>
<evidence type="ECO:0000256" key="7">
    <source>
        <dbReference type="ARBA" id="ARBA00022737"/>
    </source>
</evidence>
<feature type="transmembrane region" description="Helical" evidence="14">
    <location>
        <begin position="191"/>
        <end position="213"/>
    </location>
</feature>
<feature type="transmembrane region" description="Helical" evidence="14">
    <location>
        <begin position="165"/>
        <end position="184"/>
    </location>
</feature>
<feature type="transmembrane region" description="Helical" evidence="14">
    <location>
        <begin position="724"/>
        <end position="745"/>
    </location>
</feature>
<evidence type="ECO:0000256" key="3">
    <source>
        <dbReference type="ARBA" id="ARBA00007222"/>
    </source>
</evidence>
<keyword evidence="11" id="KW-0325">Glycoprotein</keyword>
<feature type="transmembrane region" description="Helical" evidence="14">
    <location>
        <begin position="56"/>
        <end position="73"/>
    </location>
</feature>
<evidence type="ECO:0000256" key="13">
    <source>
        <dbReference type="ARBA" id="ARBA00045102"/>
    </source>
</evidence>
<keyword evidence="4 14" id="KW-0328">Glycosyltransferase</keyword>
<dbReference type="STRING" id="1149755.A0A2J6RSW4"/>
<feature type="transmembrane region" description="Helical" evidence="14">
    <location>
        <begin position="233"/>
        <end position="261"/>
    </location>
</feature>
<evidence type="ECO:0000256" key="2">
    <source>
        <dbReference type="ARBA" id="ARBA00004922"/>
    </source>
</evidence>
<feature type="transmembrane region" description="Helical" evidence="14">
    <location>
        <begin position="141"/>
        <end position="159"/>
    </location>
</feature>
<comment type="function">
    <text evidence="14">Transfers mannose from Dol-P-mannose to Ser or Thr residues on proteins.</text>
</comment>
<evidence type="ECO:0000256" key="1">
    <source>
        <dbReference type="ARBA" id="ARBA00004477"/>
    </source>
</evidence>
<dbReference type="InterPro" id="IPR032421">
    <property type="entry name" value="PMT_4TMC"/>
</dbReference>
<comment type="similarity">
    <text evidence="3 14">Belongs to the glycosyltransferase 39 family.</text>
</comment>
<keyword evidence="7" id="KW-0677">Repeat</keyword>
<dbReference type="InterPro" id="IPR036300">
    <property type="entry name" value="MIR_dom_sf"/>
</dbReference>
<evidence type="ECO:0000256" key="8">
    <source>
        <dbReference type="ARBA" id="ARBA00022824"/>
    </source>
</evidence>